<reference evidence="1" key="1">
    <citation type="submission" date="2021-09" db="EMBL/GenBank/DDBJ databases">
        <authorList>
            <consortium name="AG Swart"/>
            <person name="Singh M."/>
            <person name="Singh A."/>
            <person name="Seah K."/>
            <person name="Emmerich C."/>
        </authorList>
    </citation>
    <scope>NUCLEOTIDE SEQUENCE</scope>
    <source>
        <strain evidence="1">ATCC30299</strain>
    </source>
</reference>
<evidence type="ECO:0000313" key="2">
    <source>
        <dbReference type="Proteomes" id="UP001162131"/>
    </source>
</evidence>
<comment type="caution">
    <text evidence="1">The sequence shown here is derived from an EMBL/GenBank/DDBJ whole genome shotgun (WGS) entry which is preliminary data.</text>
</comment>
<accession>A0AAU9JFG1</accession>
<keyword evidence="2" id="KW-1185">Reference proteome</keyword>
<sequence length="232" mass="26973">MINARSKSSQRIKIKPSNVQSPLTSYSALAVNKSMQINHIANDSPNQSDFKRSKSVLLSPPRRYTIKDIDSLEAKKLFKRNSVRYELSSLFETSSQVSNFESSAKNFKKTNPFKRNRYHSSSVEKLASLNSIVNRCENVRQSMSKANLLTAIENANSWKNLQESINNQKELDEWNYKKPYRKLSEERMRKEAVELQKMFEVGQGRKKRKIWKLSRPALSMKVEKSLSKYRIT</sequence>
<evidence type="ECO:0000313" key="1">
    <source>
        <dbReference type="EMBL" id="CAG9323892.1"/>
    </source>
</evidence>
<dbReference type="AlphaFoldDB" id="A0AAU9JFG1"/>
<protein>
    <submittedName>
        <fullName evidence="1">Uncharacterized protein</fullName>
    </submittedName>
</protein>
<gene>
    <name evidence="1" type="ORF">BSTOLATCC_MIC34928</name>
</gene>
<dbReference type="Proteomes" id="UP001162131">
    <property type="component" value="Unassembled WGS sequence"/>
</dbReference>
<dbReference type="EMBL" id="CAJZBQ010000035">
    <property type="protein sequence ID" value="CAG9323892.1"/>
    <property type="molecule type" value="Genomic_DNA"/>
</dbReference>
<proteinExistence type="predicted"/>
<organism evidence="1 2">
    <name type="scientific">Blepharisma stoltei</name>
    <dbReference type="NCBI Taxonomy" id="1481888"/>
    <lineage>
        <taxon>Eukaryota</taxon>
        <taxon>Sar</taxon>
        <taxon>Alveolata</taxon>
        <taxon>Ciliophora</taxon>
        <taxon>Postciliodesmatophora</taxon>
        <taxon>Heterotrichea</taxon>
        <taxon>Heterotrichida</taxon>
        <taxon>Blepharismidae</taxon>
        <taxon>Blepharisma</taxon>
    </lineage>
</organism>
<name>A0AAU9JFG1_9CILI</name>